<evidence type="ECO:0000256" key="14">
    <source>
        <dbReference type="SAM" id="SignalP"/>
    </source>
</evidence>
<evidence type="ECO:0000256" key="4">
    <source>
        <dbReference type="ARBA" id="ARBA00022622"/>
    </source>
</evidence>
<evidence type="ECO:0000256" key="13">
    <source>
        <dbReference type="SAM" id="MobiDB-lite"/>
    </source>
</evidence>
<evidence type="ECO:0000313" key="16">
    <source>
        <dbReference type="Proteomes" id="UP000694621"/>
    </source>
</evidence>
<feature type="region of interest" description="Disordered" evidence="13">
    <location>
        <begin position="376"/>
        <end position="417"/>
    </location>
</feature>
<comment type="function">
    <text evidence="12">Cell surface proteoglycan.</text>
</comment>
<keyword evidence="3" id="KW-1003">Cell membrane</keyword>
<accession>A0A8B9KVJ8</accession>
<sequence length="600" mass="66105">MVREALGRAWICWLLVTLSWTWTGQAHSCHEVKTAFQQRHVGPLRLVPETATADAELQICKHQGPTCCTRKMEESYRNAARRDTLQNILSYSFELKYLILGHTVDFQETYHSLLTFTRNHTLSLFDLAYEPIAQESRPLVTNLFSDLALYLHGDPTISVEQSVHRFYDDLFPLVYRYLVNPGLRSSSSSPWKVGEGNDCLRAIRSDVNPFGPYPQALARDLGKALVGGRMLTRALLAGTDVLNATVSAGMVKECGRALVRMLYCPHCRGLTLIRPCGGLCLNVMRGCLAGLAELQAPWSRYVDLLEHLSGMLAGGHELELALLGIRERINDAILNAQLNGPRLSAVVDKVCGPLTQSASPTQESVIAESSTASVQPITELLTPSPSPSADTQDQEHSRLTLKKRSLPLKPSKNDKPRSLKKISKEFMRYIQRYKSFFSTLPEMLCEGETVVDDYSCWSGEDVVESYTGHVVGNGLQAQRYNPEIKVRGVDPVLVNTKVMLEHFNQEMWAELGLGADGQKHMEVGSGSPAEVSGDCDDEDGCHGSGDDEYATILVVQPPIVKAQPKKVLTAAACSLDSSSLLRSLSLLLPLLLSHLSLDSA</sequence>
<dbReference type="PANTHER" id="PTHR10822">
    <property type="entry name" value="GLYPICAN"/>
    <property type="match status" value="1"/>
</dbReference>
<evidence type="ECO:0000256" key="7">
    <source>
        <dbReference type="ARBA" id="ARBA00023136"/>
    </source>
</evidence>
<evidence type="ECO:0000256" key="3">
    <source>
        <dbReference type="ARBA" id="ARBA00022475"/>
    </source>
</evidence>
<keyword evidence="6 12" id="KW-0654">Proteoglycan</keyword>
<dbReference type="CTD" id="101886726"/>
<feature type="compositionally biased region" description="Polar residues" evidence="13">
    <location>
        <begin position="376"/>
        <end position="391"/>
    </location>
</feature>
<proteinExistence type="inferred from homology"/>
<comment type="similarity">
    <text evidence="2 11">Belongs to the glypican family.</text>
</comment>
<feature type="chain" id="PRO_5034335604" evidence="14">
    <location>
        <begin position="27"/>
        <end position="600"/>
    </location>
</feature>
<keyword evidence="7 12" id="KW-0472">Membrane</keyword>
<name>A0A8B9KVJ8_ASTMX</name>
<keyword evidence="10 12" id="KW-0449">Lipoprotein</keyword>
<dbReference type="OrthoDB" id="6380619at2759"/>
<dbReference type="GO" id="GO:0009986">
    <property type="term" value="C:cell surface"/>
    <property type="evidence" value="ECO:0007669"/>
    <property type="project" value="TreeGrafter"/>
</dbReference>
<keyword evidence="9 12" id="KW-0357">Heparan sulfate</keyword>
<evidence type="ECO:0000256" key="5">
    <source>
        <dbReference type="ARBA" id="ARBA00022729"/>
    </source>
</evidence>
<evidence type="ECO:0000256" key="8">
    <source>
        <dbReference type="ARBA" id="ARBA00023180"/>
    </source>
</evidence>
<dbReference type="AlphaFoldDB" id="A0A8B9KVJ8"/>
<evidence type="ECO:0000256" key="10">
    <source>
        <dbReference type="ARBA" id="ARBA00023288"/>
    </source>
</evidence>
<evidence type="ECO:0000256" key="12">
    <source>
        <dbReference type="RuleBase" id="RU003519"/>
    </source>
</evidence>
<comment type="subcellular location">
    <subcellularLocation>
        <location evidence="1 12">Cell membrane</location>
        <topology evidence="1 12">Lipid-anchor</topology>
        <topology evidence="1 12">GPI-anchor</topology>
    </subcellularLocation>
</comment>
<dbReference type="GO" id="GO:0098552">
    <property type="term" value="C:side of membrane"/>
    <property type="evidence" value="ECO:0007669"/>
    <property type="project" value="UniProtKB-KW"/>
</dbReference>
<evidence type="ECO:0000313" key="15">
    <source>
        <dbReference type="Ensembl" id="ENSAMXP00005042153.1"/>
    </source>
</evidence>
<dbReference type="KEGG" id="amex:103034920"/>
<dbReference type="GO" id="GO:0090263">
    <property type="term" value="P:positive regulation of canonical Wnt signaling pathway"/>
    <property type="evidence" value="ECO:0007669"/>
    <property type="project" value="TreeGrafter"/>
</dbReference>
<dbReference type="GO" id="GO:0016477">
    <property type="term" value="P:cell migration"/>
    <property type="evidence" value="ECO:0007669"/>
    <property type="project" value="TreeGrafter"/>
</dbReference>
<dbReference type="Proteomes" id="UP000694621">
    <property type="component" value="Unplaced"/>
</dbReference>
<evidence type="ECO:0000256" key="1">
    <source>
        <dbReference type="ARBA" id="ARBA00004609"/>
    </source>
</evidence>
<dbReference type="Ensembl" id="ENSAMXT00005045862.1">
    <property type="protein sequence ID" value="ENSAMXP00005042153.1"/>
    <property type="gene ID" value="ENSAMXG00005019703.1"/>
</dbReference>
<organism evidence="15 16">
    <name type="scientific">Astyanax mexicanus</name>
    <name type="common">Blind cave fish</name>
    <name type="synonym">Astyanax fasciatus mexicanus</name>
    <dbReference type="NCBI Taxonomy" id="7994"/>
    <lineage>
        <taxon>Eukaryota</taxon>
        <taxon>Metazoa</taxon>
        <taxon>Chordata</taxon>
        <taxon>Craniata</taxon>
        <taxon>Vertebrata</taxon>
        <taxon>Euteleostomi</taxon>
        <taxon>Actinopterygii</taxon>
        <taxon>Neopterygii</taxon>
        <taxon>Teleostei</taxon>
        <taxon>Ostariophysi</taxon>
        <taxon>Characiformes</taxon>
        <taxon>Characoidei</taxon>
        <taxon>Acestrorhamphidae</taxon>
        <taxon>Acestrorhamphinae</taxon>
        <taxon>Astyanax</taxon>
    </lineage>
</organism>
<evidence type="ECO:0000256" key="11">
    <source>
        <dbReference type="RuleBase" id="RU003518"/>
    </source>
</evidence>
<reference evidence="15" key="1">
    <citation type="submission" date="2025-08" db="UniProtKB">
        <authorList>
            <consortium name="Ensembl"/>
        </authorList>
    </citation>
    <scope>IDENTIFICATION</scope>
</reference>
<keyword evidence="8" id="KW-0325">Glycoprotein</keyword>
<dbReference type="GeneID" id="103034920"/>
<evidence type="ECO:0000256" key="2">
    <source>
        <dbReference type="ARBA" id="ARBA00010260"/>
    </source>
</evidence>
<protein>
    <submittedName>
        <fullName evidence="15">Glypican 5b</fullName>
    </submittedName>
</protein>
<feature type="signal peptide" evidence="14">
    <location>
        <begin position="1"/>
        <end position="26"/>
    </location>
</feature>
<evidence type="ECO:0000256" key="9">
    <source>
        <dbReference type="ARBA" id="ARBA00023207"/>
    </source>
</evidence>
<evidence type="ECO:0000256" key="6">
    <source>
        <dbReference type="ARBA" id="ARBA00022974"/>
    </source>
</evidence>
<dbReference type="GO" id="GO:1905475">
    <property type="term" value="P:regulation of protein localization to membrane"/>
    <property type="evidence" value="ECO:0007669"/>
    <property type="project" value="TreeGrafter"/>
</dbReference>
<dbReference type="GO" id="GO:0005576">
    <property type="term" value="C:extracellular region"/>
    <property type="evidence" value="ECO:0007669"/>
    <property type="project" value="TreeGrafter"/>
</dbReference>
<keyword evidence="5 14" id="KW-0732">Signal</keyword>
<dbReference type="GO" id="GO:0005886">
    <property type="term" value="C:plasma membrane"/>
    <property type="evidence" value="ECO:0007669"/>
    <property type="project" value="UniProtKB-SubCell"/>
</dbReference>
<keyword evidence="4 12" id="KW-0336">GPI-anchor</keyword>
<dbReference type="InterPro" id="IPR001863">
    <property type="entry name" value="Glypican"/>
</dbReference>
<dbReference type="OMA" id="YMIAVHI"/>
<dbReference type="Pfam" id="PF01153">
    <property type="entry name" value="Glypican"/>
    <property type="match status" value="2"/>
</dbReference>
<dbReference type="PANTHER" id="PTHR10822:SF19">
    <property type="entry name" value="GLYPICAN-5"/>
    <property type="match status" value="1"/>
</dbReference>